<keyword evidence="1" id="KW-0812">Transmembrane</keyword>
<protein>
    <submittedName>
        <fullName evidence="2">Uncharacterized protein</fullName>
    </submittedName>
</protein>
<reference evidence="2 3" key="1">
    <citation type="submission" date="2015-11" db="EMBL/GenBank/DDBJ databases">
        <authorList>
            <person name="Zhang Y."/>
            <person name="Guo Z."/>
        </authorList>
    </citation>
    <scope>NUCLEOTIDE SEQUENCE [LARGE SCALE GENOMIC DNA]</scope>
    <source>
        <strain evidence="3">gdw1</strain>
    </source>
</reference>
<accession>A0A1E2SMY2</accession>
<dbReference type="Proteomes" id="UP000094426">
    <property type="component" value="Unassembled WGS sequence"/>
</dbReference>
<feature type="transmembrane region" description="Helical" evidence="1">
    <location>
        <begin position="68"/>
        <end position="92"/>
    </location>
</feature>
<sequence>MRSHHCRSRSSATNEDTKQIGIGYLKRFAVAALAGTVMVLAVKLYQALLGGWLGGMASYQGDPWGYIIGNYGSFFVAPAVLVFLVLGANGLAKTLVGEG</sequence>
<name>A0A1E2SMY2_LEIXY</name>
<dbReference type="EMBL" id="LNZG01000002">
    <property type="protein sequence ID" value="ODA91120.1"/>
    <property type="molecule type" value="Genomic_DNA"/>
</dbReference>
<evidence type="ECO:0000313" key="3">
    <source>
        <dbReference type="Proteomes" id="UP000094426"/>
    </source>
</evidence>
<dbReference type="AlphaFoldDB" id="A0A1E2SMY2"/>
<organism evidence="2 3">
    <name type="scientific">Leifsonia xyli subsp. xyli</name>
    <dbReference type="NCBI Taxonomy" id="59736"/>
    <lineage>
        <taxon>Bacteria</taxon>
        <taxon>Bacillati</taxon>
        <taxon>Actinomycetota</taxon>
        <taxon>Actinomycetes</taxon>
        <taxon>Micrococcales</taxon>
        <taxon>Microbacteriaceae</taxon>
        <taxon>Leifsonia</taxon>
    </lineage>
</organism>
<feature type="transmembrane region" description="Helical" evidence="1">
    <location>
        <begin position="28"/>
        <end position="48"/>
    </location>
</feature>
<comment type="caution">
    <text evidence="2">The sequence shown here is derived from an EMBL/GenBank/DDBJ whole genome shotgun (WGS) entry which is preliminary data.</text>
</comment>
<keyword evidence="1" id="KW-1133">Transmembrane helix</keyword>
<proteinExistence type="predicted"/>
<evidence type="ECO:0000313" key="2">
    <source>
        <dbReference type="EMBL" id="ODA91120.1"/>
    </source>
</evidence>
<evidence type="ECO:0000256" key="1">
    <source>
        <dbReference type="SAM" id="Phobius"/>
    </source>
</evidence>
<keyword evidence="1" id="KW-0472">Membrane</keyword>
<gene>
    <name evidence="2" type="ORF">ATY41_06955</name>
</gene>